<keyword evidence="5 7" id="KW-0472">Membrane</keyword>
<dbReference type="OrthoDB" id="3364966at2759"/>
<dbReference type="GO" id="GO:0016020">
    <property type="term" value="C:membrane"/>
    <property type="evidence" value="ECO:0007669"/>
    <property type="project" value="UniProtKB-SubCell"/>
</dbReference>
<comment type="subcellular location">
    <subcellularLocation>
        <location evidence="1">Membrane</location>
        <topology evidence="1">Multi-pass membrane protein</topology>
    </subcellularLocation>
</comment>
<evidence type="ECO:0000256" key="5">
    <source>
        <dbReference type="ARBA" id="ARBA00023136"/>
    </source>
</evidence>
<evidence type="ECO:0000259" key="8">
    <source>
        <dbReference type="Pfam" id="PF09335"/>
    </source>
</evidence>
<keyword evidence="4 7" id="KW-1133">Transmembrane helix</keyword>
<feature type="domain" description="VTT" evidence="8">
    <location>
        <begin position="83"/>
        <end position="203"/>
    </location>
</feature>
<feature type="transmembrane region" description="Helical" evidence="7">
    <location>
        <begin position="181"/>
        <end position="202"/>
    </location>
</feature>
<evidence type="ECO:0000256" key="4">
    <source>
        <dbReference type="ARBA" id="ARBA00022989"/>
    </source>
</evidence>
<feature type="transmembrane region" description="Helical" evidence="7">
    <location>
        <begin position="214"/>
        <end position="236"/>
    </location>
</feature>
<dbReference type="Pfam" id="PF09335">
    <property type="entry name" value="VTT_dom"/>
    <property type="match status" value="1"/>
</dbReference>
<keyword evidence="10" id="KW-1185">Reference proteome</keyword>
<accession>A0A210QTG6</accession>
<dbReference type="Proteomes" id="UP000242188">
    <property type="component" value="Unassembled WGS sequence"/>
</dbReference>
<feature type="transmembrane region" description="Helical" evidence="7">
    <location>
        <begin position="66"/>
        <end position="88"/>
    </location>
</feature>
<dbReference type="STRING" id="6573.A0A210QTG6"/>
<dbReference type="InterPro" id="IPR032816">
    <property type="entry name" value="VTT_dom"/>
</dbReference>
<sequence>MASIIWLPVIVFIATAYLYLLSTRLPEMDYTGKNCTSEDLKFPRNLQELTSLAVLLQQYKTDHLPYVLLLFCSAYLYKQSFAIPGSVFMNLLAGALFPTWLGFIIVCTLSACGATFCYTWSKLCGKAYIIRYFPDKVKFLQQKVKENMDSLFYFLLFLRFFPMTPNWFLNMASPIVDIPVHMFFFSVFIGLVPYNFICVQTGSMLSDLRSIEDIFTLWTMAKLGLIAIMALVPGLVTKRLKKDIKTD</sequence>
<evidence type="ECO:0000256" key="3">
    <source>
        <dbReference type="ARBA" id="ARBA00022729"/>
    </source>
</evidence>
<reference evidence="9 10" key="1">
    <citation type="journal article" date="2017" name="Nat. Ecol. Evol.">
        <title>Scallop genome provides insights into evolution of bilaterian karyotype and development.</title>
        <authorList>
            <person name="Wang S."/>
            <person name="Zhang J."/>
            <person name="Jiao W."/>
            <person name="Li J."/>
            <person name="Xun X."/>
            <person name="Sun Y."/>
            <person name="Guo X."/>
            <person name="Huan P."/>
            <person name="Dong B."/>
            <person name="Zhang L."/>
            <person name="Hu X."/>
            <person name="Sun X."/>
            <person name="Wang J."/>
            <person name="Zhao C."/>
            <person name="Wang Y."/>
            <person name="Wang D."/>
            <person name="Huang X."/>
            <person name="Wang R."/>
            <person name="Lv J."/>
            <person name="Li Y."/>
            <person name="Zhang Z."/>
            <person name="Liu B."/>
            <person name="Lu W."/>
            <person name="Hui Y."/>
            <person name="Liang J."/>
            <person name="Zhou Z."/>
            <person name="Hou R."/>
            <person name="Li X."/>
            <person name="Liu Y."/>
            <person name="Li H."/>
            <person name="Ning X."/>
            <person name="Lin Y."/>
            <person name="Zhao L."/>
            <person name="Xing Q."/>
            <person name="Dou J."/>
            <person name="Li Y."/>
            <person name="Mao J."/>
            <person name="Guo H."/>
            <person name="Dou H."/>
            <person name="Li T."/>
            <person name="Mu C."/>
            <person name="Jiang W."/>
            <person name="Fu Q."/>
            <person name="Fu X."/>
            <person name="Miao Y."/>
            <person name="Liu J."/>
            <person name="Yu Q."/>
            <person name="Li R."/>
            <person name="Liao H."/>
            <person name="Li X."/>
            <person name="Kong Y."/>
            <person name="Jiang Z."/>
            <person name="Chourrout D."/>
            <person name="Li R."/>
            <person name="Bao Z."/>
        </authorList>
    </citation>
    <scope>NUCLEOTIDE SEQUENCE [LARGE SCALE GENOMIC DNA]</scope>
    <source>
        <strain evidence="9 10">PY_sf001</strain>
    </source>
</reference>
<organism evidence="9 10">
    <name type="scientific">Mizuhopecten yessoensis</name>
    <name type="common">Japanese scallop</name>
    <name type="synonym">Patinopecten yessoensis</name>
    <dbReference type="NCBI Taxonomy" id="6573"/>
    <lineage>
        <taxon>Eukaryota</taxon>
        <taxon>Metazoa</taxon>
        <taxon>Spiralia</taxon>
        <taxon>Lophotrochozoa</taxon>
        <taxon>Mollusca</taxon>
        <taxon>Bivalvia</taxon>
        <taxon>Autobranchia</taxon>
        <taxon>Pteriomorphia</taxon>
        <taxon>Pectinida</taxon>
        <taxon>Pectinoidea</taxon>
        <taxon>Pectinidae</taxon>
        <taxon>Mizuhopecten</taxon>
    </lineage>
</organism>
<feature type="transmembrane region" description="Helical" evidence="7">
    <location>
        <begin position="6"/>
        <end position="23"/>
    </location>
</feature>
<protein>
    <submittedName>
        <fullName evidence="9">Transmembrane protein 41A-A</fullName>
    </submittedName>
</protein>
<comment type="caution">
    <text evidence="9">The sequence shown here is derived from an EMBL/GenBank/DDBJ whole genome shotgun (WGS) entry which is preliminary data.</text>
</comment>
<evidence type="ECO:0000313" key="9">
    <source>
        <dbReference type="EMBL" id="OWF52026.1"/>
    </source>
</evidence>
<gene>
    <name evidence="9" type="ORF">KP79_PYT24431</name>
</gene>
<evidence type="ECO:0000256" key="2">
    <source>
        <dbReference type="ARBA" id="ARBA00022692"/>
    </source>
</evidence>
<proteinExistence type="inferred from homology"/>
<dbReference type="AlphaFoldDB" id="A0A210QTG6"/>
<evidence type="ECO:0000313" key="10">
    <source>
        <dbReference type="Proteomes" id="UP000242188"/>
    </source>
</evidence>
<comment type="similarity">
    <text evidence="6">Belongs to the TMEM41 family.</text>
</comment>
<feature type="transmembrane region" description="Helical" evidence="7">
    <location>
        <begin position="100"/>
        <end position="121"/>
    </location>
</feature>
<dbReference type="PANTHER" id="PTHR43220:SF21">
    <property type="entry name" value="TRANSMEMBRANE PROTEIN 41A"/>
    <property type="match status" value="1"/>
</dbReference>
<evidence type="ECO:0000256" key="6">
    <source>
        <dbReference type="ARBA" id="ARBA00025797"/>
    </source>
</evidence>
<name>A0A210QTG6_MIZYE</name>
<dbReference type="EMBL" id="NEDP02001993">
    <property type="protein sequence ID" value="OWF52026.1"/>
    <property type="molecule type" value="Genomic_DNA"/>
</dbReference>
<dbReference type="InterPro" id="IPR045014">
    <property type="entry name" value="TM41A/B"/>
</dbReference>
<keyword evidence="2 7" id="KW-0812">Transmembrane</keyword>
<evidence type="ECO:0000256" key="7">
    <source>
        <dbReference type="SAM" id="Phobius"/>
    </source>
</evidence>
<keyword evidence="3" id="KW-0732">Signal</keyword>
<dbReference type="PANTHER" id="PTHR43220">
    <property type="match status" value="1"/>
</dbReference>
<evidence type="ECO:0000256" key="1">
    <source>
        <dbReference type="ARBA" id="ARBA00004141"/>
    </source>
</evidence>